<dbReference type="Proteomes" id="UP000188603">
    <property type="component" value="Chromosome"/>
</dbReference>
<feature type="transmembrane region" description="Helical" evidence="1">
    <location>
        <begin position="37"/>
        <end position="55"/>
    </location>
</feature>
<feature type="domain" description="Nucleoside transporter/FeoB GTPase Gate" evidence="2">
    <location>
        <begin position="42"/>
        <end position="154"/>
    </location>
</feature>
<organism evidence="3 4">
    <name type="scientific">Novibacillus thermophilus</name>
    <dbReference type="NCBI Taxonomy" id="1471761"/>
    <lineage>
        <taxon>Bacteria</taxon>
        <taxon>Bacillati</taxon>
        <taxon>Bacillota</taxon>
        <taxon>Bacilli</taxon>
        <taxon>Bacillales</taxon>
        <taxon>Thermoactinomycetaceae</taxon>
        <taxon>Novibacillus</taxon>
    </lineage>
</organism>
<gene>
    <name evidence="3" type="ORF">B0W44_10240</name>
</gene>
<keyword evidence="1" id="KW-1133">Transmembrane helix</keyword>
<feature type="transmembrane region" description="Helical" evidence="1">
    <location>
        <begin position="133"/>
        <end position="153"/>
    </location>
</feature>
<name>A0A1U9K7U6_9BACL</name>
<keyword evidence="1" id="KW-0812">Transmembrane</keyword>
<keyword evidence="1" id="KW-0472">Membrane</keyword>
<evidence type="ECO:0000313" key="3">
    <source>
        <dbReference type="EMBL" id="AQS56090.1"/>
    </source>
</evidence>
<keyword evidence="4" id="KW-1185">Reference proteome</keyword>
<evidence type="ECO:0000259" key="2">
    <source>
        <dbReference type="Pfam" id="PF07670"/>
    </source>
</evidence>
<feature type="transmembrane region" description="Helical" evidence="1">
    <location>
        <begin position="92"/>
        <end position="112"/>
    </location>
</feature>
<evidence type="ECO:0000256" key="1">
    <source>
        <dbReference type="SAM" id="Phobius"/>
    </source>
</evidence>
<evidence type="ECO:0000313" key="4">
    <source>
        <dbReference type="Proteomes" id="UP000188603"/>
    </source>
</evidence>
<accession>A0A1U9K7U6</accession>
<dbReference type="KEGG" id="ntr:B0W44_10240"/>
<dbReference type="OrthoDB" id="9782481at2"/>
<dbReference type="InterPro" id="IPR011642">
    <property type="entry name" value="Gate_dom"/>
</dbReference>
<dbReference type="EMBL" id="CP019699">
    <property type="protein sequence ID" value="AQS56090.1"/>
    <property type="molecule type" value="Genomic_DNA"/>
</dbReference>
<protein>
    <submittedName>
        <fullName evidence="3">Nucleoside recognition protein</fullName>
    </submittedName>
</protein>
<dbReference type="AlphaFoldDB" id="A0A1U9K7U6"/>
<dbReference type="Pfam" id="PF07670">
    <property type="entry name" value="Gate"/>
    <property type="match status" value="1"/>
</dbReference>
<dbReference type="RefSeq" id="WP_077719952.1">
    <property type="nucleotide sequence ID" value="NZ_CP019699.1"/>
</dbReference>
<feature type="transmembrane region" description="Helical" evidence="1">
    <location>
        <begin position="165"/>
        <end position="187"/>
    </location>
</feature>
<sequence length="211" mass="22201">MINVIWFLLLAIGIVVGVANGRTQEVTEAAIDSAETAVELAIGLIGIMALWLGIMKIAEEGGLVRLLAKAVKPVMVRLFPDVPAEHPAMGSMLMNIAANILGLGNAATPLGLKAMIELQKINPHKETASNAMCTFLALNTSSLTLIPATIIGLRAAADSQNPTEVIGPIIVATTVSTIAAIIAVKLLEKLPVFSYTKAMRQPKQDDADQSL</sequence>
<reference evidence="3 4" key="1">
    <citation type="journal article" date="2015" name="Int. J. Syst. Evol. Microbiol.">
        <title>Novibacillus thermophilus gen. nov., sp. nov., a Gram-staining-negative and moderately thermophilic member of the family Thermoactinomycetaceae.</title>
        <authorList>
            <person name="Yang G."/>
            <person name="Chen J."/>
            <person name="Zhou S."/>
        </authorList>
    </citation>
    <scope>NUCLEOTIDE SEQUENCE [LARGE SCALE GENOMIC DNA]</scope>
    <source>
        <strain evidence="3 4">SG-1</strain>
    </source>
</reference>
<proteinExistence type="predicted"/>
<dbReference type="STRING" id="1471761.B0W44_10240"/>